<name>A0A7K9XWC1_9GRUI</name>
<accession>A0A7K9XWC1</accession>
<evidence type="ECO:0000256" key="3">
    <source>
        <dbReference type="ARBA" id="ARBA00022989"/>
    </source>
</evidence>
<feature type="transmembrane region" description="Helical" evidence="6">
    <location>
        <begin position="137"/>
        <end position="153"/>
    </location>
</feature>
<evidence type="ECO:0000259" key="7">
    <source>
        <dbReference type="PROSITE" id="PS50850"/>
    </source>
</evidence>
<dbReference type="InterPro" id="IPR020846">
    <property type="entry name" value="MFS_dom"/>
</dbReference>
<dbReference type="InterPro" id="IPR005828">
    <property type="entry name" value="MFS_sugar_transport-like"/>
</dbReference>
<dbReference type="AlphaFoldDB" id="A0A7K9XWC1"/>
<dbReference type="GO" id="GO:0016020">
    <property type="term" value="C:membrane"/>
    <property type="evidence" value="ECO:0007669"/>
    <property type="project" value="UniProtKB-SubCell"/>
</dbReference>
<dbReference type="CDD" id="cd17374">
    <property type="entry name" value="MFS_OAT"/>
    <property type="match status" value="1"/>
</dbReference>
<dbReference type="EMBL" id="VWZZ01007796">
    <property type="protein sequence ID" value="NXJ01945.1"/>
    <property type="molecule type" value="Genomic_DNA"/>
</dbReference>
<keyword evidence="3 6" id="KW-1133">Transmembrane helix</keyword>
<feature type="transmembrane region" description="Helical" evidence="6">
    <location>
        <begin position="223"/>
        <end position="245"/>
    </location>
</feature>
<gene>
    <name evidence="8" type="primary">Slc22a13_1</name>
    <name evidence="8" type="ORF">PSOCRE_R09883</name>
</gene>
<feature type="region of interest" description="Disordered" evidence="5">
    <location>
        <begin position="510"/>
        <end position="548"/>
    </location>
</feature>
<feature type="transmembrane region" description="Helical" evidence="6">
    <location>
        <begin position="331"/>
        <end position="349"/>
    </location>
</feature>
<feature type="transmembrane region" description="Helical" evidence="6">
    <location>
        <begin position="477"/>
        <end position="497"/>
    </location>
</feature>
<proteinExistence type="predicted"/>
<dbReference type="GO" id="GO:0022857">
    <property type="term" value="F:transmembrane transporter activity"/>
    <property type="evidence" value="ECO:0007669"/>
    <property type="project" value="InterPro"/>
</dbReference>
<dbReference type="Gene3D" id="1.20.1250.20">
    <property type="entry name" value="MFS general substrate transporter like domains"/>
    <property type="match status" value="1"/>
</dbReference>
<dbReference type="SUPFAM" id="SSF103473">
    <property type="entry name" value="MFS general substrate transporter"/>
    <property type="match status" value="1"/>
</dbReference>
<keyword evidence="9" id="KW-1185">Reference proteome</keyword>
<reference evidence="8 9" key="1">
    <citation type="submission" date="2019-09" db="EMBL/GenBank/DDBJ databases">
        <title>Bird 10,000 Genomes (B10K) Project - Family phase.</title>
        <authorList>
            <person name="Zhang G."/>
        </authorList>
    </citation>
    <scope>NUCLEOTIDE SEQUENCE [LARGE SCALE GENOMIC DNA]</scope>
    <source>
        <strain evidence="8">B10K-DU-001-60</strain>
        <tissue evidence="8">Muscle</tissue>
    </source>
</reference>
<keyword evidence="2 6" id="KW-0812">Transmembrane</keyword>
<feature type="transmembrane region" description="Helical" evidence="6">
    <location>
        <begin position="361"/>
        <end position="385"/>
    </location>
</feature>
<feature type="domain" description="Major facilitator superfamily (MFS) profile" evidence="7">
    <location>
        <begin position="83"/>
        <end position="502"/>
    </location>
</feature>
<evidence type="ECO:0000256" key="2">
    <source>
        <dbReference type="ARBA" id="ARBA00022692"/>
    </source>
</evidence>
<dbReference type="PROSITE" id="PS50850">
    <property type="entry name" value="MFS"/>
    <property type="match status" value="1"/>
</dbReference>
<feature type="transmembrane region" description="Helical" evidence="6">
    <location>
        <begin position="165"/>
        <end position="184"/>
    </location>
</feature>
<feature type="transmembrane region" description="Helical" evidence="6">
    <location>
        <begin position="190"/>
        <end position="211"/>
    </location>
</feature>
<evidence type="ECO:0000256" key="6">
    <source>
        <dbReference type="SAM" id="Phobius"/>
    </source>
</evidence>
<feature type="transmembrane region" description="Helical" evidence="6">
    <location>
        <begin position="257"/>
        <end position="277"/>
    </location>
</feature>
<dbReference type="Proteomes" id="UP000587472">
    <property type="component" value="Unassembled WGS sequence"/>
</dbReference>
<sequence>MSGVGEVLKAVGDFGPFQKWLVLLTLCPCLSVAFHQFCQLFMVPSVPHHCDTSWIRAAGPNLTEEEQLNLTLPRDADGAYEQCFMYSPVDWDLSSIRAYGLNATEKCSSGWVYPSAQPPSLLTEFDLVCDRKDLNDIAQSIYMVGLFLGSMIFGPLSDRIGRRPVILISIFLQGLFGVGIAFVPHFYVYMAFRCVVGASVSGITMTILALATEWVGASSRPKAVLTSHCCFAIGQIVLAGLSYGIRNWRLLEIAGSAPIFAFFLFTWVLPESARWLVTKGRIEEAKKVLQKAASVNKRPIPPGLLEQLKPEKQTESASILDLFRKKHLRKVTLIMSCVWFVNSLVYYGLSLNVTNFGLDIYLTQLAFGAVEIPARVGCIFTLQWFGRKKSQAVLLLLSGLMCLIITGIPEDHPVLTTVLAIIGKFTASASFSTSYVYSAELFPTVVRQTGVGLCSMSARVAGIMAPLIRLLDQYHRTIPMAIFGSAPVLGGLLCVLLPETRGTDLVDDMGDGHTPAEVCENANRSSENDHMKGKGGGQDDEYTKTTHF</sequence>
<evidence type="ECO:0000313" key="8">
    <source>
        <dbReference type="EMBL" id="NXJ01945.1"/>
    </source>
</evidence>
<evidence type="ECO:0000256" key="1">
    <source>
        <dbReference type="ARBA" id="ARBA00004141"/>
    </source>
</evidence>
<dbReference type="PANTHER" id="PTHR24064">
    <property type="entry name" value="SOLUTE CARRIER FAMILY 22 MEMBER"/>
    <property type="match status" value="1"/>
</dbReference>
<dbReference type="Pfam" id="PF00083">
    <property type="entry name" value="Sugar_tr"/>
    <property type="match status" value="1"/>
</dbReference>
<comment type="subcellular location">
    <subcellularLocation>
        <location evidence="1">Membrane</location>
        <topology evidence="1">Multi-pass membrane protein</topology>
    </subcellularLocation>
</comment>
<feature type="transmembrane region" description="Helical" evidence="6">
    <location>
        <begin position="392"/>
        <end position="408"/>
    </location>
</feature>
<evidence type="ECO:0000256" key="4">
    <source>
        <dbReference type="ARBA" id="ARBA00023136"/>
    </source>
</evidence>
<evidence type="ECO:0000313" key="9">
    <source>
        <dbReference type="Proteomes" id="UP000587472"/>
    </source>
</evidence>
<feature type="transmembrane region" description="Helical" evidence="6">
    <location>
        <begin position="414"/>
        <end position="437"/>
    </location>
</feature>
<feature type="transmembrane region" description="Helical" evidence="6">
    <location>
        <begin position="449"/>
        <end position="471"/>
    </location>
</feature>
<organism evidence="8 9">
    <name type="scientific">Psophia crepitans</name>
    <name type="common">common trumpeter</name>
    <dbReference type="NCBI Taxonomy" id="54359"/>
    <lineage>
        <taxon>Eukaryota</taxon>
        <taxon>Metazoa</taxon>
        <taxon>Chordata</taxon>
        <taxon>Craniata</taxon>
        <taxon>Vertebrata</taxon>
        <taxon>Euteleostomi</taxon>
        <taxon>Archelosauria</taxon>
        <taxon>Archosauria</taxon>
        <taxon>Dinosauria</taxon>
        <taxon>Saurischia</taxon>
        <taxon>Theropoda</taxon>
        <taxon>Coelurosauria</taxon>
        <taxon>Aves</taxon>
        <taxon>Neognathae</taxon>
        <taxon>Neoaves</taxon>
        <taxon>Gruiformes</taxon>
        <taxon>Psophiidae</taxon>
        <taxon>Psophia</taxon>
    </lineage>
</organism>
<evidence type="ECO:0000256" key="5">
    <source>
        <dbReference type="SAM" id="MobiDB-lite"/>
    </source>
</evidence>
<comment type="caution">
    <text evidence="8">The sequence shown here is derived from an EMBL/GenBank/DDBJ whole genome shotgun (WGS) entry which is preliminary data.</text>
</comment>
<dbReference type="InterPro" id="IPR036259">
    <property type="entry name" value="MFS_trans_sf"/>
</dbReference>
<protein>
    <submittedName>
        <fullName evidence="8">S22AD protein</fullName>
    </submittedName>
</protein>
<feature type="non-terminal residue" evidence="8">
    <location>
        <position position="548"/>
    </location>
</feature>
<keyword evidence="4 6" id="KW-0472">Membrane</keyword>
<feature type="non-terminal residue" evidence="8">
    <location>
        <position position="1"/>
    </location>
</feature>